<name>A0A7J8YZB8_9ROSI</name>
<proteinExistence type="predicted"/>
<dbReference type="EMBL" id="JABEZV010000001">
    <property type="protein sequence ID" value="MBA0704907.1"/>
    <property type="molecule type" value="Genomic_DNA"/>
</dbReference>
<accession>A0A7J8YZB8</accession>
<sequence>MKRRDSFPNFISEPSFLPKVVE</sequence>
<gene>
    <name evidence="1" type="ORF">Golax_017132</name>
</gene>
<evidence type="ECO:0000313" key="2">
    <source>
        <dbReference type="Proteomes" id="UP000593574"/>
    </source>
</evidence>
<dbReference type="Proteomes" id="UP000593574">
    <property type="component" value="Unassembled WGS sequence"/>
</dbReference>
<dbReference type="AlphaFoldDB" id="A0A7J8YZB8"/>
<protein>
    <submittedName>
        <fullName evidence="1">Uncharacterized protein</fullName>
    </submittedName>
</protein>
<reference evidence="1 2" key="1">
    <citation type="journal article" date="2019" name="Genome Biol. Evol.">
        <title>Insights into the evolution of the New World diploid cottons (Gossypium, subgenus Houzingenia) based on genome sequencing.</title>
        <authorList>
            <person name="Grover C.E."/>
            <person name="Arick M.A. 2nd"/>
            <person name="Thrash A."/>
            <person name="Conover J.L."/>
            <person name="Sanders W.S."/>
            <person name="Peterson D.G."/>
            <person name="Frelichowski J.E."/>
            <person name="Scheffler J.A."/>
            <person name="Scheffler B.E."/>
            <person name="Wendel J.F."/>
        </authorList>
    </citation>
    <scope>NUCLEOTIDE SEQUENCE [LARGE SCALE GENOMIC DNA]</scope>
    <source>
        <strain evidence="1">4</strain>
        <tissue evidence="1">Leaf</tissue>
    </source>
</reference>
<evidence type="ECO:0000313" key="1">
    <source>
        <dbReference type="EMBL" id="MBA0704907.1"/>
    </source>
</evidence>
<keyword evidence="2" id="KW-1185">Reference proteome</keyword>
<comment type="caution">
    <text evidence="1">The sequence shown here is derived from an EMBL/GenBank/DDBJ whole genome shotgun (WGS) entry which is preliminary data.</text>
</comment>
<organism evidence="1 2">
    <name type="scientific">Gossypium laxum</name>
    <dbReference type="NCBI Taxonomy" id="34288"/>
    <lineage>
        <taxon>Eukaryota</taxon>
        <taxon>Viridiplantae</taxon>
        <taxon>Streptophyta</taxon>
        <taxon>Embryophyta</taxon>
        <taxon>Tracheophyta</taxon>
        <taxon>Spermatophyta</taxon>
        <taxon>Magnoliopsida</taxon>
        <taxon>eudicotyledons</taxon>
        <taxon>Gunneridae</taxon>
        <taxon>Pentapetalae</taxon>
        <taxon>rosids</taxon>
        <taxon>malvids</taxon>
        <taxon>Malvales</taxon>
        <taxon>Malvaceae</taxon>
        <taxon>Malvoideae</taxon>
        <taxon>Gossypium</taxon>
    </lineage>
</organism>